<accession>A0A7S4EYB0</accession>
<dbReference type="EMBL" id="HBIZ01022077">
    <property type="protein sequence ID" value="CAE0761350.1"/>
    <property type="molecule type" value="Transcribed_RNA"/>
</dbReference>
<feature type="region of interest" description="Disordered" evidence="1">
    <location>
        <begin position="182"/>
        <end position="203"/>
    </location>
</feature>
<dbReference type="AlphaFoldDB" id="A0A7S4EYB0"/>
<evidence type="ECO:0000256" key="1">
    <source>
        <dbReference type="SAM" id="MobiDB-lite"/>
    </source>
</evidence>
<reference evidence="2" key="1">
    <citation type="submission" date="2021-01" db="EMBL/GenBank/DDBJ databases">
        <authorList>
            <person name="Corre E."/>
            <person name="Pelletier E."/>
            <person name="Niang G."/>
            <person name="Scheremetjew M."/>
            <person name="Finn R."/>
            <person name="Kale V."/>
            <person name="Holt S."/>
            <person name="Cochrane G."/>
            <person name="Meng A."/>
            <person name="Brown T."/>
            <person name="Cohen L."/>
        </authorList>
    </citation>
    <scope>NUCLEOTIDE SEQUENCE</scope>
    <source>
        <strain evidence="2">CCMP645</strain>
    </source>
</reference>
<gene>
    <name evidence="2" type="ORF">PCAR00345_LOCUS13962</name>
</gene>
<evidence type="ECO:0000313" key="2">
    <source>
        <dbReference type="EMBL" id="CAE0761350.1"/>
    </source>
</evidence>
<organism evidence="2">
    <name type="scientific">Chrysotila carterae</name>
    <name type="common">Marine alga</name>
    <name type="synonym">Syracosphaera carterae</name>
    <dbReference type="NCBI Taxonomy" id="13221"/>
    <lineage>
        <taxon>Eukaryota</taxon>
        <taxon>Haptista</taxon>
        <taxon>Haptophyta</taxon>
        <taxon>Prymnesiophyceae</taxon>
        <taxon>Isochrysidales</taxon>
        <taxon>Isochrysidaceae</taxon>
        <taxon>Chrysotila</taxon>
    </lineage>
</organism>
<protein>
    <submittedName>
        <fullName evidence="2">Uncharacterized protein</fullName>
    </submittedName>
</protein>
<name>A0A7S4EYB0_CHRCT</name>
<proteinExistence type="predicted"/>
<sequence>MASSGASAASAASAASSLGWALAPITGAAVTTTAGTAPDAGGAIDENCEGVDKTCEGRLGKQFGEGAAGDAERFLFDEADSAPQSQVLNPLLRHGIFRERMAEMATDSVRALLLELAGYDVKVFEFIGGEHTAKNVMIAATRRQRPRPTAHIEEKRRQLRQQLELFGVRRQRLAEWLGELPKSPLEGTGARGGTPRRERRLPLAARAARRKFVRRDSAN</sequence>